<accession>A0A1Z3CGJ8</accession>
<gene>
    <name evidence="1" type="ORF">CBG50_05130</name>
</gene>
<dbReference type="AlphaFoldDB" id="A0A1Z3CGJ8"/>
<keyword evidence="2" id="KW-1185">Reference proteome</keyword>
<dbReference type="EMBL" id="CP021934">
    <property type="protein sequence ID" value="ASC02747.1"/>
    <property type="molecule type" value="Genomic_DNA"/>
</dbReference>
<evidence type="ECO:0000313" key="2">
    <source>
        <dbReference type="Proteomes" id="UP000196759"/>
    </source>
</evidence>
<sequence>MLDFNLPLGKRASLFPEKEINYNISGLFICTELIFKLISIIEDKFEYRLPIKYIFGSPSVKWNGGRYILKDMNKLESLEFIEKEIENTIKKGIIPVFTFSNTFLTEKDLFDEKCNIILKLINDLGAEVIVASSILEQYIRELYPKIKIHASVILSAFEKDRNFHFYEKLSLNFHNYVVHPDDNFNYGLLQKLPKINAEILVNEKCKYLCQIRKEHYKSISIEQIETIEGNYSDKRFLDSCSMLPEIKQSLTKERSISLTTEEVKKIINLGYSSLKIQGRTDNLYTYFFDLLRFTLEKEVAFPTVYSLFCGYIENFLKRKKI</sequence>
<evidence type="ECO:0000313" key="1">
    <source>
        <dbReference type="EMBL" id="ASC02747.1"/>
    </source>
</evidence>
<proteinExistence type="predicted"/>
<name>A0A1Z3CGJ8_FUSNP</name>
<reference evidence="1 2" key="1">
    <citation type="submission" date="2017-06" db="EMBL/GenBank/DDBJ databases">
        <title>Draft genome sequence of Fusobacterium nucleatum subsp. polymorphum KCOM 1260 (=ChDC F218).</title>
        <authorList>
            <person name="Kook J.-K."/>
            <person name="Park S.-N."/>
            <person name="Lim Y.K."/>
            <person name="Roh H."/>
        </authorList>
    </citation>
    <scope>NUCLEOTIDE SEQUENCE [LARGE SCALE GENOMIC DNA]</scope>
    <source>
        <strain evidence="2">KCOM 1260 (ChDC F218)</strain>
    </source>
</reference>
<protein>
    <submittedName>
        <fullName evidence="1">Uncharacterized protein</fullName>
    </submittedName>
</protein>
<organism evidence="1 2">
    <name type="scientific">Fusobacterium nucleatum subsp. polymorphum</name>
    <name type="common">Fusobacterium polymorphum</name>
    <dbReference type="NCBI Taxonomy" id="76857"/>
    <lineage>
        <taxon>Bacteria</taxon>
        <taxon>Fusobacteriati</taxon>
        <taxon>Fusobacteriota</taxon>
        <taxon>Fusobacteriia</taxon>
        <taxon>Fusobacteriales</taxon>
        <taxon>Fusobacteriaceae</taxon>
        <taxon>Fusobacterium</taxon>
    </lineage>
</organism>
<dbReference type="RefSeq" id="WP_088337111.1">
    <property type="nucleotide sequence ID" value="NZ_CP021934.1"/>
</dbReference>
<dbReference type="Proteomes" id="UP000196759">
    <property type="component" value="Chromosome"/>
</dbReference>